<dbReference type="GO" id="GO:0016020">
    <property type="term" value="C:membrane"/>
    <property type="evidence" value="ECO:0007669"/>
    <property type="project" value="UniProtKB-SubCell"/>
</dbReference>
<gene>
    <name evidence="6" type="ORF">PMAYCL1PPCAC_15097</name>
</gene>
<feature type="non-terminal residue" evidence="6">
    <location>
        <position position="1"/>
    </location>
</feature>
<dbReference type="InterPro" id="IPR019424">
    <property type="entry name" value="7TM_GPCR_Srsx"/>
</dbReference>
<protein>
    <recommendedName>
        <fullName evidence="8">G protein-coupled receptor</fullName>
    </recommendedName>
</protein>
<evidence type="ECO:0000256" key="2">
    <source>
        <dbReference type="ARBA" id="ARBA00022692"/>
    </source>
</evidence>
<dbReference type="SMART" id="SM01381">
    <property type="entry name" value="7TM_GPCR_Srsx"/>
    <property type="match status" value="1"/>
</dbReference>
<keyword evidence="7" id="KW-1185">Reference proteome</keyword>
<accession>A0AAN5CIA2</accession>
<evidence type="ECO:0008006" key="8">
    <source>
        <dbReference type="Google" id="ProtNLM"/>
    </source>
</evidence>
<comment type="caution">
    <text evidence="6">The sequence shown here is derived from an EMBL/GenBank/DDBJ whole genome shotgun (WGS) entry which is preliminary data.</text>
</comment>
<keyword evidence="3 5" id="KW-1133">Transmembrane helix</keyword>
<dbReference type="AlphaFoldDB" id="A0AAN5CIA2"/>
<proteinExistence type="predicted"/>
<keyword evidence="4 5" id="KW-0472">Membrane</keyword>
<feature type="transmembrane region" description="Helical" evidence="5">
    <location>
        <begin position="32"/>
        <end position="50"/>
    </location>
</feature>
<keyword evidence="2 5" id="KW-0812">Transmembrane</keyword>
<dbReference type="PANTHER" id="PTHR23360">
    <property type="entry name" value="G-PROTEIN COUPLED RECEPTORS FAMILY 1 PROFILE DOMAIN-CONTAINING PROTEIN-RELATED"/>
    <property type="match status" value="1"/>
</dbReference>
<reference evidence="7" key="1">
    <citation type="submission" date="2022-10" db="EMBL/GenBank/DDBJ databases">
        <title>Genome assembly of Pristionchus species.</title>
        <authorList>
            <person name="Yoshida K."/>
            <person name="Sommer R.J."/>
        </authorList>
    </citation>
    <scope>NUCLEOTIDE SEQUENCE [LARGE SCALE GENOMIC DNA]</scope>
    <source>
        <strain evidence="7">RS5460</strain>
    </source>
</reference>
<dbReference type="PANTHER" id="PTHR23360:SF5">
    <property type="entry name" value="G-PROTEIN COUPLED RECEPTORS FAMILY 1 PROFILE DOMAIN-CONTAINING PROTEIN"/>
    <property type="match status" value="1"/>
</dbReference>
<evidence type="ECO:0000256" key="1">
    <source>
        <dbReference type="ARBA" id="ARBA00004370"/>
    </source>
</evidence>
<dbReference type="Gene3D" id="1.20.1070.10">
    <property type="entry name" value="Rhodopsin 7-helix transmembrane proteins"/>
    <property type="match status" value="1"/>
</dbReference>
<dbReference type="EMBL" id="BTRK01000004">
    <property type="protein sequence ID" value="GMR44902.1"/>
    <property type="molecule type" value="Genomic_DNA"/>
</dbReference>
<name>A0AAN5CIA2_9BILA</name>
<evidence type="ECO:0000256" key="3">
    <source>
        <dbReference type="ARBA" id="ARBA00022989"/>
    </source>
</evidence>
<sequence>GNVSINLCSSSVYFLMWRGLKSHSDSAEMKRIIRSLFIIVIVDVSGWLLTPGIAEIAKHLDLQPQQEITMVFFCGIFLNLAFASKLPIYYFTSSEYRAAMRSIILGKSADGNKMISITAK</sequence>
<dbReference type="InterPro" id="IPR047130">
    <property type="entry name" value="7TM_GPCR_Srsx_nematod"/>
</dbReference>
<comment type="subcellular location">
    <subcellularLocation>
        <location evidence="1">Membrane</location>
    </subcellularLocation>
</comment>
<evidence type="ECO:0000313" key="7">
    <source>
        <dbReference type="Proteomes" id="UP001328107"/>
    </source>
</evidence>
<dbReference type="Proteomes" id="UP001328107">
    <property type="component" value="Unassembled WGS sequence"/>
</dbReference>
<dbReference type="GO" id="GO:0004930">
    <property type="term" value="F:G protein-coupled receptor activity"/>
    <property type="evidence" value="ECO:0007669"/>
    <property type="project" value="InterPro"/>
</dbReference>
<evidence type="ECO:0000313" key="6">
    <source>
        <dbReference type="EMBL" id="GMR44902.1"/>
    </source>
</evidence>
<evidence type="ECO:0000256" key="5">
    <source>
        <dbReference type="SAM" id="Phobius"/>
    </source>
</evidence>
<feature type="transmembrane region" description="Helical" evidence="5">
    <location>
        <begin position="70"/>
        <end position="91"/>
    </location>
</feature>
<dbReference type="InterPro" id="IPR000276">
    <property type="entry name" value="GPCR_Rhodpsn"/>
</dbReference>
<organism evidence="6 7">
    <name type="scientific">Pristionchus mayeri</name>
    <dbReference type="NCBI Taxonomy" id="1317129"/>
    <lineage>
        <taxon>Eukaryota</taxon>
        <taxon>Metazoa</taxon>
        <taxon>Ecdysozoa</taxon>
        <taxon>Nematoda</taxon>
        <taxon>Chromadorea</taxon>
        <taxon>Rhabditida</taxon>
        <taxon>Rhabditina</taxon>
        <taxon>Diplogasteromorpha</taxon>
        <taxon>Diplogasteroidea</taxon>
        <taxon>Neodiplogasteridae</taxon>
        <taxon>Pristionchus</taxon>
    </lineage>
</organism>
<evidence type="ECO:0000256" key="4">
    <source>
        <dbReference type="ARBA" id="ARBA00023136"/>
    </source>
</evidence>
<dbReference type="Pfam" id="PF10320">
    <property type="entry name" value="7TM_GPCR_Srsx"/>
    <property type="match status" value="1"/>
</dbReference>